<protein>
    <recommendedName>
        <fullName evidence="1">Retrovirus-related Pol polyprotein from transposon TNT 1-94-like beta-barrel domain-containing protein</fullName>
    </recommendedName>
</protein>
<feature type="domain" description="Retrovirus-related Pol polyprotein from transposon TNT 1-94-like beta-barrel" evidence="1">
    <location>
        <begin position="168"/>
        <end position="236"/>
    </location>
</feature>
<dbReference type="PANTHER" id="PTHR47481:SF31">
    <property type="entry name" value="OS01G0873500 PROTEIN"/>
    <property type="match status" value="1"/>
</dbReference>
<name>A0A176VZ98_MARPO</name>
<dbReference type="InterPro" id="IPR054722">
    <property type="entry name" value="PolX-like_BBD"/>
</dbReference>
<reference evidence="2" key="1">
    <citation type="submission" date="2016-03" db="EMBL/GenBank/DDBJ databases">
        <title>Mechanisms controlling the formation of the plant cell surface in tip-growing cells are functionally conserved among land plants.</title>
        <authorList>
            <person name="Honkanen S."/>
            <person name="Jones V.A."/>
            <person name="Morieri G."/>
            <person name="Champion C."/>
            <person name="Hetherington A.J."/>
            <person name="Kelly S."/>
            <person name="Saint-Marcoux D."/>
            <person name="Proust H."/>
            <person name="Prescott H."/>
            <person name="Dolan L."/>
        </authorList>
    </citation>
    <scope>NUCLEOTIDE SEQUENCE [LARGE SCALE GENOMIC DNA]</scope>
    <source>
        <tissue evidence="2">Whole gametophyte</tissue>
    </source>
</reference>
<accession>A0A176VZ98</accession>
<comment type="caution">
    <text evidence="2">The sequence shown here is derived from an EMBL/GenBank/DDBJ whole genome shotgun (WGS) entry which is preliminary data.</text>
</comment>
<gene>
    <name evidence="2" type="ORF">AXG93_4368s1630</name>
</gene>
<proteinExistence type="predicted"/>
<sequence>MLQASVSLDILSSIAEFEDNPSELWTYLRTLYQSNNAQRRLMFTGKLATPKFRTHVTFEQYLQTIQSLKTQLAAIGHRPSDSDLIHYTLKSLPLSWASFVSNFSSDLSRDPPPDFTNLIAQLQLRASNMRRVKVQANLVDDCNDKVKEGLDSEFVELEALALHESIKYLLDSGANSHVTGNRSTLSSYQPDSSHSGVFTASDTGLPITGKETLRVDSSKEIKPSLYVQGFTKNLLPLYLIPQIQQFDAHSLYQLLRRFDQTDKPHDPINSSSFVGVTEQLASPKL</sequence>
<organism evidence="2 3">
    <name type="scientific">Marchantia polymorpha subsp. ruderalis</name>
    <dbReference type="NCBI Taxonomy" id="1480154"/>
    <lineage>
        <taxon>Eukaryota</taxon>
        <taxon>Viridiplantae</taxon>
        <taxon>Streptophyta</taxon>
        <taxon>Embryophyta</taxon>
        <taxon>Marchantiophyta</taxon>
        <taxon>Marchantiopsida</taxon>
        <taxon>Marchantiidae</taxon>
        <taxon>Marchantiales</taxon>
        <taxon>Marchantiaceae</taxon>
        <taxon>Marchantia</taxon>
    </lineage>
</organism>
<keyword evidence="3" id="KW-1185">Reference proteome</keyword>
<dbReference type="EMBL" id="LVLJ01002295">
    <property type="protein sequence ID" value="OAE25703.1"/>
    <property type="molecule type" value="Genomic_DNA"/>
</dbReference>
<dbReference type="PANTHER" id="PTHR47481">
    <property type="match status" value="1"/>
</dbReference>
<evidence type="ECO:0000313" key="3">
    <source>
        <dbReference type="Proteomes" id="UP000077202"/>
    </source>
</evidence>
<dbReference type="Pfam" id="PF14223">
    <property type="entry name" value="Retrotran_gag_2"/>
    <property type="match status" value="1"/>
</dbReference>
<dbReference type="Pfam" id="PF22936">
    <property type="entry name" value="Pol_BBD"/>
    <property type="match status" value="1"/>
</dbReference>
<dbReference type="Proteomes" id="UP000077202">
    <property type="component" value="Unassembled WGS sequence"/>
</dbReference>
<evidence type="ECO:0000259" key="1">
    <source>
        <dbReference type="Pfam" id="PF22936"/>
    </source>
</evidence>
<evidence type="ECO:0000313" key="2">
    <source>
        <dbReference type="EMBL" id="OAE25703.1"/>
    </source>
</evidence>
<dbReference type="AlphaFoldDB" id="A0A176VZ98"/>